<keyword evidence="1" id="KW-0472">Membrane</keyword>
<reference evidence="2 3" key="1">
    <citation type="submission" date="2020-08" db="EMBL/GenBank/DDBJ databases">
        <title>Description of Clavibacter zhangzhiyonge sp. nov., a phytopathogenic actinobacterium isolated from barley seeds, causing leaf brown spot and decline.</title>
        <authorList>
            <person name="Tian Q."/>
            <person name="Chuan J."/>
            <person name="Zhao W."/>
            <person name="Li X."/>
        </authorList>
    </citation>
    <scope>NUCLEOTIDE SEQUENCE [LARGE SCALE GENOMIC DNA]</scope>
    <source>
        <strain evidence="2 3">DM1</strain>
    </source>
</reference>
<organism evidence="2 3">
    <name type="scientific">Clavibacter zhangzhiyongii</name>
    <dbReference type="NCBI Taxonomy" id="2768071"/>
    <lineage>
        <taxon>Bacteria</taxon>
        <taxon>Bacillati</taxon>
        <taxon>Actinomycetota</taxon>
        <taxon>Actinomycetes</taxon>
        <taxon>Micrococcales</taxon>
        <taxon>Microbacteriaceae</taxon>
        <taxon>Clavibacter</taxon>
    </lineage>
</organism>
<accession>A0A7L7YYI6</accession>
<dbReference type="Proteomes" id="UP000516660">
    <property type="component" value="Chromosome"/>
</dbReference>
<evidence type="ECO:0000313" key="3">
    <source>
        <dbReference type="Proteomes" id="UP000516660"/>
    </source>
</evidence>
<keyword evidence="3" id="KW-1185">Reference proteome</keyword>
<evidence type="ECO:0000256" key="1">
    <source>
        <dbReference type="SAM" id="Phobius"/>
    </source>
</evidence>
<gene>
    <name evidence="2" type="ORF">H9X71_07715</name>
</gene>
<name>A0A7L7YYI6_9MICO</name>
<keyword evidence="1" id="KW-0812">Transmembrane</keyword>
<protein>
    <submittedName>
        <fullName evidence="2">Uncharacterized protein</fullName>
    </submittedName>
</protein>
<evidence type="ECO:0000313" key="2">
    <source>
        <dbReference type="EMBL" id="QOD42541.1"/>
    </source>
</evidence>
<dbReference type="AlphaFoldDB" id="A0A7L7YYI6"/>
<proteinExistence type="predicted"/>
<dbReference type="RefSeq" id="WP_191146569.1">
    <property type="nucleotide sequence ID" value="NZ_CP061274.1"/>
</dbReference>
<dbReference type="KEGG" id="czh:H9X71_07715"/>
<sequence>MQWFDSTVNPGWFDWLGMAVALVGFAVTIFQVVRTRSAAKTATDALEKAQTVLTANMLIALPGQYSLIVSELDHAIRLNQGDMAIRTLVRYGHLAQETIALLQSPTDEHSELCQQLIDTTTRALNTKEKLVQTAEPDVRAISKRVAKEIDEVSVGMSGVVSTIRNKIGAPGV</sequence>
<feature type="transmembrane region" description="Helical" evidence="1">
    <location>
        <begin position="12"/>
        <end position="33"/>
    </location>
</feature>
<keyword evidence="1" id="KW-1133">Transmembrane helix</keyword>
<dbReference type="EMBL" id="CP061274">
    <property type="protein sequence ID" value="QOD42541.1"/>
    <property type="molecule type" value="Genomic_DNA"/>
</dbReference>